<comment type="caution">
    <text evidence="2">The sequence shown here is derived from an EMBL/GenBank/DDBJ whole genome shotgun (WGS) entry which is preliminary data.</text>
</comment>
<sequence length="112" mass="12618">MQKKHILLSLILASAAALAGCDKKTELTPYPEEVRTNMTNQCISSYASSSAGQYTQEEGRTICECFTNETEKALPLEKMKLYEKMITTNDQSAERKELDDVFTKISQQCLKN</sequence>
<keyword evidence="3" id="KW-1185">Reference proteome</keyword>
<feature type="chain" id="PRO_5045442058" description="Lipoprotein" evidence="1">
    <location>
        <begin position="20"/>
        <end position="112"/>
    </location>
</feature>
<accession>A0ABS1E8L6</accession>
<name>A0ABS1E8L6_9BURK</name>
<dbReference type="Proteomes" id="UP000635316">
    <property type="component" value="Unassembled WGS sequence"/>
</dbReference>
<dbReference type="PROSITE" id="PS51257">
    <property type="entry name" value="PROKAR_LIPOPROTEIN"/>
    <property type="match status" value="1"/>
</dbReference>
<keyword evidence="1" id="KW-0732">Signal</keyword>
<reference evidence="2 3" key="1">
    <citation type="submission" date="2020-12" db="EMBL/GenBank/DDBJ databases">
        <authorList>
            <person name="Lu T."/>
            <person name="Wang Q."/>
            <person name="Han X."/>
        </authorList>
    </citation>
    <scope>NUCLEOTIDE SEQUENCE [LARGE SCALE GENOMIC DNA]</scope>
    <source>
        <strain evidence="2 3">WQ 585</strain>
    </source>
</reference>
<dbReference type="EMBL" id="JAENGP010000001">
    <property type="protein sequence ID" value="MBK1779694.1"/>
    <property type="molecule type" value="Genomic_DNA"/>
</dbReference>
<gene>
    <name evidence="2" type="ORF">JHL22_00510</name>
</gene>
<evidence type="ECO:0000313" key="3">
    <source>
        <dbReference type="Proteomes" id="UP000635316"/>
    </source>
</evidence>
<proteinExistence type="predicted"/>
<feature type="signal peptide" evidence="1">
    <location>
        <begin position="1"/>
        <end position="19"/>
    </location>
</feature>
<evidence type="ECO:0000313" key="2">
    <source>
        <dbReference type="EMBL" id="MBK1779694.1"/>
    </source>
</evidence>
<dbReference type="RefSeq" id="WP_200232698.1">
    <property type="nucleotide sequence ID" value="NZ_JAENGP010000001.1"/>
</dbReference>
<evidence type="ECO:0008006" key="4">
    <source>
        <dbReference type="Google" id="ProtNLM"/>
    </source>
</evidence>
<organism evidence="2 3">
    <name type="scientific">Advenella mandrilli</name>
    <dbReference type="NCBI Taxonomy" id="2800330"/>
    <lineage>
        <taxon>Bacteria</taxon>
        <taxon>Pseudomonadati</taxon>
        <taxon>Pseudomonadota</taxon>
        <taxon>Betaproteobacteria</taxon>
        <taxon>Burkholderiales</taxon>
        <taxon>Alcaligenaceae</taxon>
    </lineage>
</organism>
<evidence type="ECO:0000256" key="1">
    <source>
        <dbReference type="SAM" id="SignalP"/>
    </source>
</evidence>
<protein>
    <recommendedName>
        <fullName evidence="4">Lipoprotein</fullName>
    </recommendedName>
</protein>